<reference evidence="2 3" key="1">
    <citation type="submission" date="2015-09" db="EMBL/GenBank/DDBJ databases">
        <title>Draft genome of the scarab beetle Oryctes borbonicus.</title>
        <authorList>
            <person name="Meyer J.M."/>
            <person name="Markov G.V."/>
            <person name="Baskaran P."/>
            <person name="Herrmann M."/>
            <person name="Sommer R.J."/>
            <person name="Roedelsperger C."/>
        </authorList>
    </citation>
    <scope>NUCLEOTIDE SEQUENCE [LARGE SCALE GENOMIC DNA]</scope>
    <source>
        <strain evidence="2">OB123</strain>
        <tissue evidence="2">Whole animal</tissue>
    </source>
</reference>
<dbReference type="OrthoDB" id="3941538at2759"/>
<name>A0A0T6BFB6_9SCAR</name>
<dbReference type="SUPFAM" id="SSF50129">
    <property type="entry name" value="GroES-like"/>
    <property type="match status" value="1"/>
</dbReference>
<protein>
    <recommendedName>
        <fullName evidence="4">Alcohol dehydrogenase-like C-terminal domain-containing protein</fullName>
    </recommendedName>
</protein>
<gene>
    <name evidence="2" type="ORF">AMK59_2106</name>
</gene>
<evidence type="ECO:0000313" key="3">
    <source>
        <dbReference type="Proteomes" id="UP000051574"/>
    </source>
</evidence>
<dbReference type="GO" id="GO:0016491">
    <property type="term" value="F:oxidoreductase activity"/>
    <property type="evidence" value="ECO:0007669"/>
    <property type="project" value="UniProtKB-KW"/>
</dbReference>
<feature type="non-terminal residue" evidence="2">
    <location>
        <position position="1"/>
    </location>
</feature>
<dbReference type="Proteomes" id="UP000051574">
    <property type="component" value="Unassembled WGS sequence"/>
</dbReference>
<dbReference type="SUPFAM" id="SSF51735">
    <property type="entry name" value="NAD(P)-binding Rossmann-fold domains"/>
    <property type="match status" value="1"/>
</dbReference>
<accession>A0A0T6BFB6</accession>
<comment type="caution">
    <text evidence="2">The sequence shown here is derived from an EMBL/GenBank/DDBJ whole genome shotgun (WGS) entry which is preliminary data.</text>
</comment>
<keyword evidence="1" id="KW-0560">Oxidoreductase</keyword>
<dbReference type="InterPro" id="IPR011032">
    <property type="entry name" value="GroES-like_sf"/>
</dbReference>
<organism evidence="2 3">
    <name type="scientific">Oryctes borbonicus</name>
    <dbReference type="NCBI Taxonomy" id="1629725"/>
    <lineage>
        <taxon>Eukaryota</taxon>
        <taxon>Metazoa</taxon>
        <taxon>Ecdysozoa</taxon>
        <taxon>Arthropoda</taxon>
        <taxon>Hexapoda</taxon>
        <taxon>Insecta</taxon>
        <taxon>Pterygota</taxon>
        <taxon>Neoptera</taxon>
        <taxon>Endopterygota</taxon>
        <taxon>Coleoptera</taxon>
        <taxon>Polyphaga</taxon>
        <taxon>Scarabaeiformia</taxon>
        <taxon>Scarabaeidae</taxon>
        <taxon>Dynastinae</taxon>
        <taxon>Oryctes</taxon>
    </lineage>
</organism>
<dbReference type="Gene3D" id="3.90.180.10">
    <property type="entry name" value="Medium-chain alcohol dehydrogenases, catalytic domain"/>
    <property type="match status" value="1"/>
</dbReference>
<evidence type="ECO:0000313" key="2">
    <source>
        <dbReference type="EMBL" id="KRT85950.1"/>
    </source>
</evidence>
<sequence>TGLFKDGGWAEYCSVPDHQVMKIPGNITLEQAGLCEPLSCLAHGWDKISPIPVGKNILITGAGIIGNLWVVCLHLQGHRRVTISEPNPHRREQLAKLGKMFVHDRCSTLNE</sequence>
<evidence type="ECO:0008006" key="4">
    <source>
        <dbReference type="Google" id="ProtNLM"/>
    </source>
</evidence>
<keyword evidence="3" id="KW-1185">Reference proteome</keyword>
<dbReference type="Gene3D" id="3.40.50.720">
    <property type="entry name" value="NAD(P)-binding Rossmann-like Domain"/>
    <property type="match status" value="1"/>
</dbReference>
<dbReference type="InterPro" id="IPR036291">
    <property type="entry name" value="NAD(P)-bd_dom_sf"/>
</dbReference>
<dbReference type="EMBL" id="LJIG01000990">
    <property type="protein sequence ID" value="KRT85950.1"/>
    <property type="molecule type" value="Genomic_DNA"/>
</dbReference>
<evidence type="ECO:0000256" key="1">
    <source>
        <dbReference type="ARBA" id="ARBA00023002"/>
    </source>
</evidence>
<dbReference type="AlphaFoldDB" id="A0A0T6BFB6"/>
<dbReference type="InterPro" id="IPR050129">
    <property type="entry name" value="Zn_alcohol_dh"/>
</dbReference>
<dbReference type="PANTHER" id="PTHR43401:SF2">
    <property type="entry name" value="L-THREONINE 3-DEHYDROGENASE"/>
    <property type="match status" value="1"/>
</dbReference>
<dbReference type="PANTHER" id="PTHR43401">
    <property type="entry name" value="L-THREONINE 3-DEHYDROGENASE"/>
    <property type="match status" value="1"/>
</dbReference>
<proteinExistence type="predicted"/>